<dbReference type="SUPFAM" id="SSF53328">
    <property type="entry name" value="Formyltransferase"/>
    <property type="match status" value="1"/>
</dbReference>
<dbReference type="NCBIfam" id="TIGR00460">
    <property type="entry name" value="fmt"/>
    <property type="match status" value="1"/>
</dbReference>
<dbReference type="FunCoup" id="A0A1Y5RTQ1">
    <property type="interactions" value="559"/>
</dbReference>
<evidence type="ECO:0000256" key="5">
    <source>
        <dbReference type="HAMAP-Rule" id="MF_00182"/>
    </source>
</evidence>
<dbReference type="InterPro" id="IPR044135">
    <property type="entry name" value="Met-tRNA-FMT_C"/>
</dbReference>
<dbReference type="InterPro" id="IPR005794">
    <property type="entry name" value="Fmt"/>
</dbReference>
<dbReference type="Pfam" id="PF00551">
    <property type="entry name" value="Formyl_trans_N"/>
    <property type="match status" value="1"/>
</dbReference>
<dbReference type="EC" id="2.1.2.9" evidence="2 5"/>
<dbReference type="PANTHER" id="PTHR11138">
    <property type="entry name" value="METHIONYL-TRNA FORMYLTRANSFERASE"/>
    <property type="match status" value="1"/>
</dbReference>
<dbReference type="FunFam" id="3.40.50.12230:FF:000001">
    <property type="entry name" value="Methionyl-tRNA formyltransferase"/>
    <property type="match status" value="1"/>
</dbReference>
<organism evidence="8 9">
    <name type="scientific">Oceanibacterium hippocampi</name>
    <dbReference type="NCBI Taxonomy" id="745714"/>
    <lineage>
        <taxon>Bacteria</taxon>
        <taxon>Pseudomonadati</taxon>
        <taxon>Pseudomonadota</taxon>
        <taxon>Alphaproteobacteria</taxon>
        <taxon>Sneathiellales</taxon>
        <taxon>Sneathiellaceae</taxon>
        <taxon>Oceanibacterium</taxon>
    </lineage>
</organism>
<evidence type="ECO:0000259" key="7">
    <source>
        <dbReference type="Pfam" id="PF02911"/>
    </source>
</evidence>
<feature type="binding site" evidence="5">
    <location>
        <begin position="113"/>
        <end position="116"/>
    </location>
    <ligand>
        <name>(6S)-5,6,7,8-tetrahydrofolate</name>
        <dbReference type="ChEBI" id="CHEBI:57453"/>
    </ligand>
</feature>
<gene>
    <name evidence="5 8" type="primary">fmt</name>
    <name evidence="8" type="ORF">OCH7691_00719</name>
</gene>
<name>A0A1Y5RTQ1_9PROT</name>
<dbReference type="Gene3D" id="3.40.50.12230">
    <property type="match status" value="1"/>
</dbReference>
<keyword evidence="9" id="KW-1185">Reference proteome</keyword>
<dbReference type="CDD" id="cd08704">
    <property type="entry name" value="Met_tRNA_FMT_C"/>
    <property type="match status" value="1"/>
</dbReference>
<keyword evidence="4 5" id="KW-0648">Protein biosynthesis</keyword>
<dbReference type="SUPFAM" id="SSF50486">
    <property type="entry name" value="FMT C-terminal domain-like"/>
    <property type="match status" value="1"/>
</dbReference>
<dbReference type="EMBL" id="FWFR01000001">
    <property type="protein sequence ID" value="SLN25274.1"/>
    <property type="molecule type" value="Genomic_DNA"/>
</dbReference>
<dbReference type="InterPro" id="IPR036477">
    <property type="entry name" value="Formyl_transf_N_sf"/>
</dbReference>
<dbReference type="InterPro" id="IPR011034">
    <property type="entry name" value="Formyl_transferase-like_C_sf"/>
</dbReference>
<comment type="catalytic activity">
    <reaction evidence="5">
        <text>L-methionyl-tRNA(fMet) + (6R)-10-formyltetrahydrofolate = N-formyl-L-methionyl-tRNA(fMet) + (6S)-5,6,7,8-tetrahydrofolate + H(+)</text>
        <dbReference type="Rhea" id="RHEA:24380"/>
        <dbReference type="Rhea" id="RHEA-COMP:9952"/>
        <dbReference type="Rhea" id="RHEA-COMP:9953"/>
        <dbReference type="ChEBI" id="CHEBI:15378"/>
        <dbReference type="ChEBI" id="CHEBI:57453"/>
        <dbReference type="ChEBI" id="CHEBI:78530"/>
        <dbReference type="ChEBI" id="CHEBI:78844"/>
        <dbReference type="ChEBI" id="CHEBI:195366"/>
        <dbReference type="EC" id="2.1.2.9"/>
    </reaction>
</comment>
<reference evidence="8 9" key="1">
    <citation type="submission" date="2017-03" db="EMBL/GenBank/DDBJ databases">
        <authorList>
            <person name="Afonso C.L."/>
            <person name="Miller P.J."/>
            <person name="Scott M.A."/>
            <person name="Spackman E."/>
            <person name="Goraichik I."/>
            <person name="Dimitrov K.M."/>
            <person name="Suarez D.L."/>
            <person name="Swayne D.E."/>
        </authorList>
    </citation>
    <scope>NUCLEOTIDE SEQUENCE [LARGE SCALE GENOMIC DNA]</scope>
    <source>
        <strain evidence="8 9">CECT 7691</strain>
    </source>
</reference>
<dbReference type="RefSeq" id="WP_085882029.1">
    <property type="nucleotide sequence ID" value="NZ_FWFR01000001.1"/>
</dbReference>
<accession>A0A1Y5RTQ1</accession>
<dbReference type="GO" id="GO:0004479">
    <property type="term" value="F:methionyl-tRNA formyltransferase activity"/>
    <property type="evidence" value="ECO:0007669"/>
    <property type="project" value="UniProtKB-UniRule"/>
</dbReference>
<keyword evidence="3 5" id="KW-0808">Transferase</keyword>
<dbReference type="InterPro" id="IPR041711">
    <property type="entry name" value="Met-tRNA-FMT_N"/>
</dbReference>
<evidence type="ECO:0000259" key="6">
    <source>
        <dbReference type="Pfam" id="PF00551"/>
    </source>
</evidence>
<feature type="domain" description="Formyl transferase C-terminal" evidence="7">
    <location>
        <begin position="207"/>
        <end position="300"/>
    </location>
</feature>
<dbReference type="InterPro" id="IPR005793">
    <property type="entry name" value="Formyl_trans_C"/>
</dbReference>
<evidence type="ECO:0000256" key="1">
    <source>
        <dbReference type="ARBA" id="ARBA00010699"/>
    </source>
</evidence>
<sequence>MPAPLKLAFLGTPDFSIPVLDALVAAGHEIAVVYTQPPRPAGRGKKDRISPVHERAMALGIEVRTPKSLRDPDAQAAFSALDLDAAVVVAYGLILPKAILDAPRLGCINVHASLLPRWRGAAPIQRAVMAGDAETGIAIMQMAEGLDTGPVLMEARCRIGSGTTAGELHDQLSRMGAELIVPALEGRAAGTLRAVSQDEAGASYAKKIEKAEARIDWDLPAVEIERRIRGLNPSPGAFFETGAERIKVHRAELVEGTGRPGEVLDEQPTIACGEGALRLIEVQRQGKAPMAAADFWRGFRLRPGERLG</sequence>
<evidence type="ECO:0000313" key="9">
    <source>
        <dbReference type="Proteomes" id="UP000193200"/>
    </source>
</evidence>
<dbReference type="Proteomes" id="UP000193200">
    <property type="component" value="Unassembled WGS sequence"/>
</dbReference>
<dbReference type="GO" id="GO:0005829">
    <property type="term" value="C:cytosol"/>
    <property type="evidence" value="ECO:0007669"/>
    <property type="project" value="TreeGrafter"/>
</dbReference>
<evidence type="ECO:0000256" key="4">
    <source>
        <dbReference type="ARBA" id="ARBA00022917"/>
    </source>
</evidence>
<feature type="domain" description="Formyl transferase N-terminal" evidence="6">
    <location>
        <begin position="6"/>
        <end position="183"/>
    </location>
</feature>
<proteinExistence type="inferred from homology"/>
<comment type="similarity">
    <text evidence="1 5">Belongs to the Fmt family.</text>
</comment>
<dbReference type="HAMAP" id="MF_00182">
    <property type="entry name" value="Formyl_trans"/>
    <property type="match status" value="1"/>
</dbReference>
<dbReference type="InParanoid" id="A0A1Y5RTQ1"/>
<evidence type="ECO:0000256" key="2">
    <source>
        <dbReference type="ARBA" id="ARBA00012261"/>
    </source>
</evidence>
<evidence type="ECO:0000256" key="3">
    <source>
        <dbReference type="ARBA" id="ARBA00022679"/>
    </source>
</evidence>
<dbReference type="AlphaFoldDB" id="A0A1Y5RTQ1"/>
<dbReference type="PANTHER" id="PTHR11138:SF5">
    <property type="entry name" value="METHIONYL-TRNA FORMYLTRANSFERASE, MITOCHONDRIAL"/>
    <property type="match status" value="1"/>
</dbReference>
<evidence type="ECO:0000313" key="8">
    <source>
        <dbReference type="EMBL" id="SLN25274.1"/>
    </source>
</evidence>
<dbReference type="OrthoDB" id="9802815at2"/>
<protein>
    <recommendedName>
        <fullName evidence="2 5">Methionyl-tRNA formyltransferase</fullName>
        <ecNumber evidence="2 5">2.1.2.9</ecNumber>
    </recommendedName>
</protein>
<dbReference type="Pfam" id="PF02911">
    <property type="entry name" value="Formyl_trans_C"/>
    <property type="match status" value="1"/>
</dbReference>
<dbReference type="CDD" id="cd08646">
    <property type="entry name" value="FMT_core_Met-tRNA-FMT_N"/>
    <property type="match status" value="1"/>
</dbReference>
<dbReference type="InterPro" id="IPR002376">
    <property type="entry name" value="Formyl_transf_N"/>
</dbReference>
<comment type="function">
    <text evidence="5">Attaches a formyl group to the free amino group of methionyl-tRNA(fMet). The formyl group appears to play a dual role in the initiator identity of N-formylmethionyl-tRNA by promoting its recognition by IF2 and preventing the misappropriation of this tRNA by the elongation apparatus.</text>
</comment>